<sequence length="204" mass="22906">MTSNPTAPRWPVITPRLTIRPAAAEDLPRMFEYRRKPEVAQWMTAQPTDVDAFVERLRQPEHLAATFAVEQAGTLVGDLYLARQDAWAQQEVEELASGTQAEIGYVIAPEFAGQGYASEAVTALMRVCFENLGLRRVVAECFADNTASWRVMEKAGMRREGRFRQGSLHRSGRWLDDLRYALLADEWRASRAGGSAVAEPLRHT</sequence>
<dbReference type="RefSeq" id="WP_152272936.1">
    <property type="nucleotide sequence ID" value="NZ_VTFX01000005.1"/>
</dbReference>
<feature type="domain" description="N-acetyltransferase" evidence="1">
    <location>
        <begin position="17"/>
        <end position="185"/>
    </location>
</feature>
<name>A0A5N6MGL7_9MICC</name>
<keyword evidence="3" id="KW-1185">Reference proteome</keyword>
<dbReference type="InterPro" id="IPR000182">
    <property type="entry name" value="GNAT_dom"/>
</dbReference>
<dbReference type="InterPro" id="IPR016181">
    <property type="entry name" value="Acyl_CoA_acyltransferase"/>
</dbReference>
<dbReference type="Proteomes" id="UP000326852">
    <property type="component" value="Unassembled WGS sequence"/>
</dbReference>
<dbReference type="Gene3D" id="3.40.630.30">
    <property type="match status" value="1"/>
</dbReference>
<dbReference type="InterPro" id="IPR051531">
    <property type="entry name" value="N-acetyltransferase"/>
</dbReference>
<gene>
    <name evidence="2" type="ORF">GD627_13590</name>
</gene>
<evidence type="ECO:0000313" key="3">
    <source>
        <dbReference type="Proteomes" id="UP000326852"/>
    </source>
</evidence>
<organism evidence="2 3">
    <name type="scientific">Arthrobacter yangruifuii</name>
    <dbReference type="NCBI Taxonomy" id="2606616"/>
    <lineage>
        <taxon>Bacteria</taxon>
        <taxon>Bacillati</taxon>
        <taxon>Actinomycetota</taxon>
        <taxon>Actinomycetes</taxon>
        <taxon>Micrococcales</taxon>
        <taxon>Micrococcaceae</taxon>
        <taxon>Arthrobacter</taxon>
    </lineage>
</organism>
<dbReference type="PANTHER" id="PTHR43792:SF1">
    <property type="entry name" value="N-ACETYLTRANSFERASE DOMAIN-CONTAINING PROTEIN"/>
    <property type="match status" value="1"/>
</dbReference>
<dbReference type="EMBL" id="VTFX01000005">
    <property type="protein sequence ID" value="KAD3515300.1"/>
    <property type="molecule type" value="Genomic_DNA"/>
</dbReference>
<dbReference type="GO" id="GO:0016747">
    <property type="term" value="F:acyltransferase activity, transferring groups other than amino-acyl groups"/>
    <property type="evidence" value="ECO:0007669"/>
    <property type="project" value="InterPro"/>
</dbReference>
<dbReference type="PANTHER" id="PTHR43792">
    <property type="entry name" value="GNAT FAMILY, PUTATIVE (AFU_ORTHOLOGUE AFUA_3G00765)-RELATED-RELATED"/>
    <property type="match status" value="1"/>
</dbReference>
<reference evidence="2 3" key="1">
    <citation type="submission" date="2019-08" db="EMBL/GenBank/DDBJ databases">
        <title>Arthrobacter sp. nov., isolated from plateau pika and Tibetan wild ass.</title>
        <authorList>
            <person name="Ge Y."/>
        </authorList>
    </citation>
    <scope>NUCLEOTIDE SEQUENCE [LARGE SCALE GENOMIC DNA]</scope>
    <source>
        <strain evidence="2 3">785</strain>
    </source>
</reference>
<comment type="caution">
    <text evidence="2">The sequence shown here is derived from an EMBL/GenBank/DDBJ whole genome shotgun (WGS) entry which is preliminary data.</text>
</comment>
<evidence type="ECO:0000313" key="2">
    <source>
        <dbReference type="EMBL" id="KAD3515300.1"/>
    </source>
</evidence>
<keyword evidence="2" id="KW-0808">Transferase</keyword>
<proteinExistence type="predicted"/>
<dbReference type="SUPFAM" id="SSF55729">
    <property type="entry name" value="Acyl-CoA N-acyltransferases (Nat)"/>
    <property type="match status" value="1"/>
</dbReference>
<accession>A0A5N6MGL7</accession>
<dbReference type="PROSITE" id="PS51186">
    <property type="entry name" value="GNAT"/>
    <property type="match status" value="1"/>
</dbReference>
<protein>
    <submittedName>
        <fullName evidence="2">GNAT family N-acetyltransferase</fullName>
    </submittedName>
</protein>
<evidence type="ECO:0000259" key="1">
    <source>
        <dbReference type="PROSITE" id="PS51186"/>
    </source>
</evidence>
<dbReference type="Pfam" id="PF13302">
    <property type="entry name" value="Acetyltransf_3"/>
    <property type="match status" value="1"/>
</dbReference>
<dbReference type="AlphaFoldDB" id="A0A5N6MGL7"/>